<keyword evidence="5 6" id="KW-0472">Membrane</keyword>
<keyword evidence="3 6" id="KW-0812">Transmembrane</keyword>
<evidence type="ECO:0000313" key="7">
    <source>
        <dbReference type="EMBL" id="ONH33263.1"/>
    </source>
</evidence>
<dbReference type="OrthoDB" id="5638726at2"/>
<accession>A0A1V2IJ93</accession>
<keyword evidence="2" id="KW-1003">Cell membrane</keyword>
<protein>
    <submittedName>
        <fullName evidence="7">Amino acid transporter</fullName>
    </submittedName>
</protein>
<feature type="transmembrane region" description="Helical" evidence="6">
    <location>
        <begin position="30"/>
        <end position="54"/>
    </location>
</feature>
<proteinExistence type="predicted"/>
<dbReference type="AlphaFoldDB" id="A0A1V2IJ93"/>
<evidence type="ECO:0000256" key="1">
    <source>
        <dbReference type="ARBA" id="ARBA00004651"/>
    </source>
</evidence>
<evidence type="ECO:0000256" key="5">
    <source>
        <dbReference type="ARBA" id="ARBA00023136"/>
    </source>
</evidence>
<dbReference type="STRING" id="1834516.BL253_02465"/>
<keyword evidence="8" id="KW-1185">Reference proteome</keyword>
<dbReference type="GO" id="GO:0005886">
    <property type="term" value="C:plasma membrane"/>
    <property type="evidence" value="ECO:0007669"/>
    <property type="project" value="UniProtKB-SubCell"/>
</dbReference>
<reference evidence="8" key="1">
    <citation type="submission" date="2016-10" db="EMBL/GenBank/DDBJ databases">
        <title>Frankia sp. NRRL B-16386 Genome sequencing.</title>
        <authorList>
            <person name="Ghodhbane-Gtari F."/>
            <person name="Swanson E."/>
            <person name="Gueddou A."/>
            <person name="Hezbri K."/>
            <person name="Ktari K."/>
            <person name="Nouioui I."/>
            <person name="Morris K."/>
            <person name="Simpson S."/>
            <person name="Abebe-Akele F."/>
            <person name="Thomas K."/>
            <person name="Gtari M."/>
            <person name="Tisa L.S."/>
        </authorList>
    </citation>
    <scope>NUCLEOTIDE SEQUENCE [LARGE SCALE GENOMIC DNA]</scope>
    <source>
        <strain evidence="8">NRRL B-16386</strain>
    </source>
</reference>
<gene>
    <name evidence="7" type="ORF">BL253_02465</name>
</gene>
<name>A0A1V2IJ93_9ACTN</name>
<evidence type="ECO:0000256" key="3">
    <source>
        <dbReference type="ARBA" id="ARBA00022692"/>
    </source>
</evidence>
<evidence type="ECO:0000256" key="2">
    <source>
        <dbReference type="ARBA" id="ARBA00022475"/>
    </source>
</evidence>
<feature type="transmembrane region" description="Helical" evidence="6">
    <location>
        <begin position="151"/>
        <end position="173"/>
    </location>
</feature>
<dbReference type="Pfam" id="PF01810">
    <property type="entry name" value="LysE"/>
    <property type="match status" value="1"/>
</dbReference>
<dbReference type="GO" id="GO:0015171">
    <property type="term" value="F:amino acid transmembrane transporter activity"/>
    <property type="evidence" value="ECO:0007669"/>
    <property type="project" value="TreeGrafter"/>
</dbReference>
<keyword evidence="4 6" id="KW-1133">Transmembrane helix</keyword>
<dbReference type="InterPro" id="IPR001123">
    <property type="entry name" value="LeuE-type"/>
</dbReference>
<organism evidence="7 8">
    <name type="scientific">Pseudofrankia asymbiotica</name>
    <dbReference type="NCBI Taxonomy" id="1834516"/>
    <lineage>
        <taxon>Bacteria</taxon>
        <taxon>Bacillati</taxon>
        <taxon>Actinomycetota</taxon>
        <taxon>Actinomycetes</taxon>
        <taxon>Frankiales</taxon>
        <taxon>Frankiaceae</taxon>
        <taxon>Pseudofrankia</taxon>
    </lineage>
</organism>
<dbReference type="EMBL" id="MOMC01000006">
    <property type="protein sequence ID" value="ONH33263.1"/>
    <property type="molecule type" value="Genomic_DNA"/>
</dbReference>
<feature type="transmembrane region" description="Helical" evidence="6">
    <location>
        <begin position="185"/>
        <end position="202"/>
    </location>
</feature>
<dbReference type="PANTHER" id="PTHR30086:SF20">
    <property type="entry name" value="ARGININE EXPORTER PROTEIN ARGO-RELATED"/>
    <property type="match status" value="1"/>
</dbReference>
<evidence type="ECO:0000256" key="6">
    <source>
        <dbReference type="SAM" id="Phobius"/>
    </source>
</evidence>
<dbReference type="Proteomes" id="UP000188929">
    <property type="component" value="Unassembled WGS sequence"/>
</dbReference>
<evidence type="ECO:0000313" key="8">
    <source>
        <dbReference type="Proteomes" id="UP000188929"/>
    </source>
</evidence>
<evidence type="ECO:0000256" key="4">
    <source>
        <dbReference type="ARBA" id="ARBA00022989"/>
    </source>
</evidence>
<sequence>MLTGFSLIVAIGAQNAFVLRQGLARQWVGTVVAICAGSDLALIVAGVGGFGGLLTRTAPALAAVRWLGIAFLLWFAAGSLRRAWRAPSSLRVDGGSPAQVTGSAGSAGSARAAVAARTAAFTWLNPHVYLDTVLILGTVGGNEGTTGRWCFAAGAGLASCLWFTGLGYGARLASGALASPMTWRALDLAIGLTMLYVAYRLASL</sequence>
<comment type="caution">
    <text evidence="7">The sequence shown here is derived from an EMBL/GenBank/DDBJ whole genome shotgun (WGS) entry which is preliminary data.</text>
</comment>
<comment type="subcellular location">
    <subcellularLocation>
        <location evidence="1">Cell membrane</location>
        <topology evidence="1">Multi-pass membrane protein</topology>
    </subcellularLocation>
</comment>
<dbReference type="PANTHER" id="PTHR30086">
    <property type="entry name" value="ARGININE EXPORTER PROTEIN ARGO"/>
    <property type="match status" value="1"/>
</dbReference>